<dbReference type="SUPFAM" id="SSF53474">
    <property type="entry name" value="alpha/beta-Hydrolases"/>
    <property type="match status" value="1"/>
</dbReference>
<protein>
    <submittedName>
        <fullName evidence="2">Alpha/beta hydrolase</fullName>
    </submittedName>
</protein>
<dbReference type="InterPro" id="IPR050266">
    <property type="entry name" value="AB_hydrolase_sf"/>
</dbReference>
<dbReference type="Pfam" id="PF12697">
    <property type="entry name" value="Abhydrolase_6"/>
    <property type="match status" value="1"/>
</dbReference>
<feature type="domain" description="AB hydrolase-1" evidence="1">
    <location>
        <begin position="23"/>
        <end position="262"/>
    </location>
</feature>
<dbReference type="Gene3D" id="3.40.50.1820">
    <property type="entry name" value="alpha/beta hydrolase"/>
    <property type="match status" value="1"/>
</dbReference>
<evidence type="ECO:0000313" key="2">
    <source>
        <dbReference type="EMBL" id="QUV93820.1"/>
    </source>
</evidence>
<dbReference type="InterPro" id="IPR029058">
    <property type="entry name" value="AB_hydrolase_fold"/>
</dbReference>
<name>A0ABX8AYP1_9BACT</name>
<dbReference type="EMBL" id="CP072642">
    <property type="protein sequence ID" value="QUV93820.1"/>
    <property type="molecule type" value="Genomic_DNA"/>
</dbReference>
<dbReference type="InterPro" id="IPR000073">
    <property type="entry name" value="AB_hydrolase_1"/>
</dbReference>
<dbReference type="Proteomes" id="UP000677668">
    <property type="component" value="Chromosome 1"/>
</dbReference>
<dbReference type="RefSeq" id="WP_211422161.1">
    <property type="nucleotide sequence ID" value="NZ_CP072642.1"/>
</dbReference>
<gene>
    <name evidence="2" type="ORF">J8C05_10725</name>
</gene>
<dbReference type="PANTHER" id="PTHR43798">
    <property type="entry name" value="MONOACYLGLYCEROL LIPASE"/>
    <property type="match status" value="1"/>
</dbReference>
<dbReference type="GO" id="GO:0016787">
    <property type="term" value="F:hydrolase activity"/>
    <property type="evidence" value="ECO:0007669"/>
    <property type="project" value="UniProtKB-KW"/>
</dbReference>
<evidence type="ECO:0000313" key="3">
    <source>
        <dbReference type="Proteomes" id="UP000677668"/>
    </source>
</evidence>
<proteinExistence type="predicted"/>
<accession>A0ABX8AYP1</accession>
<organism evidence="2 3">
    <name type="scientific">Chloracidobacterium sp. N</name>
    <dbReference type="NCBI Taxonomy" id="2821540"/>
    <lineage>
        <taxon>Bacteria</taxon>
        <taxon>Pseudomonadati</taxon>
        <taxon>Acidobacteriota</taxon>
        <taxon>Terriglobia</taxon>
        <taxon>Terriglobales</taxon>
        <taxon>Acidobacteriaceae</taxon>
        <taxon>Chloracidobacterium</taxon>
        <taxon>Chloracidobacterium aggregatum</taxon>
    </lineage>
</organism>
<sequence>MPFLDTDCVRLYVQVIGDRGLPIIFVNGWAATCQMWLPLVKRLSRSYRCVLYDPRGTGRSLATALGTTFEVEDAVADLHAVLRYVQGWDAHVVGQGTGAVVSLLAARERPQNFSSLTLIGTECLPPPTGRDREAETDLLWTQARVLLQEAATLPYVRQLLLWRYRRVPEPHRTQLYEDFAATDPRAAYGLAQSIRDVVIRLRFWEALRQVPLPILLVRGALDDVLSPTTHRDMFDCIQRGQTATVREAGHLPTLEYPDECAELLQNFFRTESLPAYRP</sequence>
<evidence type="ECO:0000259" key="1">
    <source>
        <dbReference type="Pfam" id="PF12697"/>
    </source>
</evidence>
<keyword evidence="2" id="KW-0378">Hydrolase</keyword>
<reference evidence="2 3" key="1">
    <citation type="submission" date="2021-03" db="EMBL/GenBank/DDBJ databases">
        <title>Genomic and phenotypic characterization of Chloracidobacterium isolates provides evidence for multiple species.</title>
        <authorList>
            <person name="Saini M.K."/>
            <person name="Costas A.M.G."/>
            <person name="Tank M."/>
            <person name="Bryant D.A."/>
        </authorList>
    </citation>
    <scope>NUCLEOTIDE SEQUENCE [LARGE SCALE GENOMIC DNA]</scope>
    <source>
        <strain evidence="2 3">N</strain>
    </source>
</reference>
<keyword evidence="3" id="KW-1185">Reference proteome</keyword>